<gene>
    <name evidence="1" type="ORF">SAMN05216260_103130</name>
</gene>
<evidence type="ECO:0000313" key="2">
    <source>
        <dbReference type="Proteomes" id="UP000198614"/>
    </source>
</evidence>
<accession>A0A1G7EY62</accession>
<dbReference type="AlphaFoldDB" id="A0A1G7EY62"/>
<evidence type="ECO:0000313" key="1">
    <source>
        <dbReference type="EMBL" id="SDE68619.1"/>
    </source>
</evidence>
<name>A0A1G7EY62_9ACTN</name>
<reference evidence="1 2" key="1">
    <citation type="submission" date="2016-10" db="EMBL/GenBank/DDBJ databases">
        <authorList>
            <person name="de Groot N.N."/>
        </authorList>
    </citation>
    <scope>NUCLEOTIDE SEQUENCE [LARGE SCALE GENOMIC DNA]</scope>
    <source>
        <strain evidence="1 2">CGMCC 4.1859</strain>
    </source>
</reference>
<dbReference type="Proteomes" id="UP000198614">
    <property type="component" value="Unassembled WGS sequence"/>
</dbReference>
<dbReference type="OrthoDB" id="4333526at2"/>
<proteinExistence type="predicted"/>
<protein>
    <submittedName>
        <fullName evidence="1">Uncharacterized protein</fullName>
    </submittedName>
</protein>
<sequence>MARSLRIFYSGVKGTVRKNHNWPPISKKSAVMITAAEFFWPGTFGGLEDIRPVLGAAPIWVSNVGPHGDGSEAGGVEFLLHVEWASPLNVMVTITVLENIEKYDRVD</sequence>
<organism evidence="1 2">
    <name type="scientific">Streptomyces griseoaurantiacus</name>
    <dbReference type="NCBI Taxonomy" id="68213"/>
    <lineage>
        <taxon>Bacteria</taxon>
        <taxon>Bacillati</taxon>
        <taxon>Actinomycetota</taxon>
        <taxon>Actinomycetes</taxon>
        <taxon>Kitasatosporales</taxon>
        <taxon>Streptomycetaceae</taxon>
        <taxon>Streptomyces</taxon>
        <taxon>Streptomyces aurantiacus group</taxon>
    </lineage>
</organism>
<dbReference type="EMBL" id="FNAX01000003">
    <property type="protein sequence ID" value="SDE68619.1"/>
    <property type="molecule type" value="Genomic_DNA"/>
</dbReference>